<dbReference type="Pfam" id="PF13306">
    <property type="entry name" value="LRR_5"/>
    <property type="match status" value="1"/>
</dbReference>
<dbReference type="Proteomes" id="UP000886998">
    <property type="component" value="Unassembled WGS sequence"/>
</dbReference>
<keyword evidence="1" id="KW-0732">Signal</keyword>
<dbReference type="OrthoDB" id="10027416at2759"/>
<keyword evidence="3" id="KW-1185">Reference proteome</keyword>
<dbReference type="SUPFAM" id="SSF52058">
    <property type="entry name" value="L domain-like"/>
    <property type="match status" value="1"/>
</dbReference>
<feature type="signal peptide" evidence="1">
    <location>
        <begin position="1"/>
        <end position="29"/>
    </location>
</feature>
<name>A0A8X6XV76_9ARAC</name>
<proteinExistence type="predicted"/>
<feature type="chain" id="PRO_5036477277" description="Oplophorus-luciferin 2-monooxygenase non-catalytic subunit" evidence="1">
    <location>
        <begin position="30"/>
        <end position="216"/>
    </location>
</feature>
<dbReference type="EMBL" id="BMAV01011916">
    <property type="protein sequence ID" value="GFY58106.1"/>
    <property type="molecule type" value="Genomic_DNA"/>
</dbReference>
<dbReference type="Gene3D" id="3.80.10.10">
    <property type="entry name" value="Ribonuclease Inhibitor"/>
    <property type="match status" value="1"/>
</dbReference>
<comment type="caution">
    <text evidence="2">The sequence shown here is derived from an EMBL/GenBank/DDBJ whole genome shotgun (WGS) entry which is preliminary data.</text>
</comment>
<protein>
    <recommendedName>
        <fullName evidence="4">Oplophorus-luciferin 2-monooxygenase non-catalytic subunit</fullName>
    </recommendedName>
</protein>
<dbReference type="InterPro" id="IPR032675">
    <property type="entry name" value="LRR_dom_sf"/>
</dbReference>
<dbReference type="InterPro" id="IPR026906">
    <property type="entry name" value="LRR_5"/>
</dbReference>
<accession>A0A8X6XV76</accession>
<evidence type="ECO:0000313" key="2">
    <source>
        <dbReference type="EMBL" id="GFY58106.1"/>
    </source>
</evidence>
<dbReference type="AlphaFoldDB" id="A0A8X6XV76"/>
<gene>
    <name evidence="2" type="ORF">TNIN_307941</name>
</gene>
<reference evidence="2" key="1">
    <citation type="submission" date="2020-08" db="EMBL/GenBank/DDBJ databases">
        <title>Multicomponent nature underlies the extraordinary mechanical properties of spider dragline silk.</title>
        <authorList>
            <person name="Kono N."/>
            <person name="Nakamura H."/>
            <person name="Mori M."/>
            <person name="Yoshida Y."/>
            <person name="Ohtoshi R."/>
            <person name="Malay A.D."/>
            <person name="Moran D.A.P."/>
            <person name="Tomita M."/>
            <person name="Numata K."/>
            <person name="Arakawa K."/>
        </authorList>
    </citation>
    <scope>NUCLEOTIDE SEQUENCE</scope>
</reference>
<evidence type="ECO:0008006" key="4">
    <source>
        <dbReference type="Google" id="ProtNLM"/>
    </source>
</evidence>
<organism evidence="2 3">
    <name type="scientific">Trichonephila inaurata madagascariensis</name>
    <dbReference type="NCBI Taxonomy" id="2747483"/>
    <lineage>
        <taxon>Eukaryota</taxon>
        <taxon>Metazoa</taxon>
        <taxon>Ecdysozoa</taxon>
        <taxon>Arthropoda</taxon>
        <taxon>Chelicerata</taxon>
        <taxon>Arachnida</taxon>
        <taxon>Araneae</taxon>
        <taxon>Araneomorphae</taxon>
        <taxon>Entelegynae</taxon>
        <taxon>Araneoidea</taxon>
        <taxon>Nephilidae</taxon>
        <taxon>Trichonephila</taxon>
        <taxon>Trichonephila inaurata</taxon>
    </lineage>
</organism>
<sequence>MKCSVGLFLGQLWLQVAVVILLTISNANGVPNIKSLAQLSPDAEDCPKYDESPWCPCYQFEDGVFLECPTTGISEIRTTLSLINVPIKSLGIYHLDKNITTFPPKVFFNTSISHLLMSYTNLENLDEHALVGLEDSLDSLSIVNSKLKDVPQKTLSTLKILTSVDFDSNEIQKVEGYAFYGVPLTTVNLQEQPNRKLVRICFRRSREHTSRTYSHQ</sequence>
<evidence type="ECO:0000313" key="3">
    <source>
        <dbReference type="Proteomes" id="UP000886998"/>
    </source>
</evidence>
<evidence type="ECO:0000256" key="1">
    <source>
        <dbReference type="SAM" id="SignalP"/>
    </source>
</evidence>